<dbReference type="EMBL" id="ML003955">
    <property type="protein sequence ID" value="RKP33382.1"/>
    <property type="molecule type" value="Genomic_DNA"/>
</dbReference>
<dbReference type="STRING" id="215637.A0A4P9ZLC4"/>
<organism evidence="5 6">
    <name type="scientific">Dimargaris cristalligena</name>
    <dbReference type="NCBI Taxonomy" id="215637"/>
    <lineage>
        <taxon>Eukaryota</taxon>
        <taxon>Fungi</taxon>
        <taxon>Fungi incertae sedis</taxon>
        <taxon>Zoopagomycota</taxon>
        <taxon>Kickxellomycotina</taxon>
        <taxon>Dimargaritomycetes</taxon>
        <taxon>Dimargaritales</taxon>
        <taxon>Dimargaritaceae</taxon>
        <taxon>Dimargaris</taxon>
    </lineage>
</organism>
<dbReference type="PROSITE" id="PS50219">
    <property type="entry name" value="CNH"/>
    <property type="match status" value="1"/>
</dbReference>
<dbReference type="SUPFAM" id="SSF50729">
    <property type="entry name" value="PH domain-like"/>
    <property type="match status" value="1"/>
</dbReference>
<dbReference type="InterPro" id="IPR052233">
    <property type="entry name" value="Rho-type_GEFs"/>
</dbReference>
<protein>
    <submittedName>
        <fullName evidence="5">CNH domain-containing protein</fullName>
    </submittedName>
</protein>
<dbReference type="Proteomes" id="UP000268162">
    <property type="component" value="Unassembled WGS sequence"/>
</dbReference>
<feature type="non-terminal residue" evidence="5">
    <location>
        <position position="467"/>
    </location>
</feature>
<dbReference type="InterPro" id="IPR011993">
    <property type="entry name" value="PH-like_dom_sf"/>
</dbReference>
<evidence type="ECO:0000313" key="5">
    <source>
        <dbReference type="EMBL" id="RKP33382.1"/>
    </source>
</evidence>
<feature type="domain" description="PH" evidence="3">
    <location>
        <begin position="46"/>
        <end position="171"/>
    </location>
</feature>
<reference evidence="6" key="1">
    <citation type="journal article" date="2018" name="Nat. Microbiol.">
        <title>Leveraging single-cell genomics to expand the fungal tree of life.</title>
        <authorList>
            <person name="Ahrendt S.R."/>
            <person name="Quandt C.A."/>
            <person name="Ciobanu D."/>
            <person name="Clum A."/>
            <person name="Salamov A."/>
            <person name="Andreopoulos B."/>
            <person name="Cheng J.F."/>
            <person name="Woyke T."/>
            <person name="Pelin A."/>
            <person name="Henrissat B."/>
            <person name="Reynolds N.K."/>
            <person name="Benny G.L."/>
            <person name="Smith M.E."/>
            <person name="James T.Y."/>
            <person name="Grigoriev I.V."/>
        </authorList>
    </citation>
    <scope>NUCLEOTIDE SEQUENCE [LARGE SCALE GENOMIC DNA]</scope>
    <source>
        <strain evidence="6">RSA 468</strain>
    </source>
</reference>
<keyword evidence="1" id="KW-0597">Phosphoprotein</keyword>
<evidence type="ECO:0000259" key="4">
    <source>
        <dbReference type="PROSITE" id="PS50219"/>
    </source>
</evidence>
<dbReference type="InterPro" id="IPR001849">
    <property type="entry name" value="PH_domain"/>
</dbReference>
<proteinExistence type="predicted"/>
<evidence type="ECO:0000256" key="2">
    <source>
        <dbReference type="ARBA" id="ARBA00022658"/>
    </source>
</evidence>
<dbReference type="Gene3D" id="2.30.29.30">
    <property type="entry name" value="Pleckstrin-homology domain (PH domain)/Phosphotyrosine-binding domain (PTB)"/>
    <property type="match status" value="1"/>
</dbReference>
<feature type="domain" description="CNH" evidence="4">
    <location>
        <begin position="193"/>
        <end position="467"/>
    </location>
</feature>
<sequence>IKDFLTQINAETGKAQNRVNLSKLKDQLQCKPADTNDLNLMHEGRQIIQQGPLKKRSSVETTEINCFLLDHMFFMAKRKKGKENGSIEYKIFKRPIPLELLTVNCPDEQSEVNGTVGAGASPATPTASSGAAGGFPIILTHLGRRGGTHTFYASSFAERREWVENLTKQRDIKTKQNMKFELIPLTSITFPIFNRVNTSVTFDHNRRVAIGTDQGIYVGLNNDPESFEKLPLPQEKVLQIDVLEEYNIFFVLSDKDRNLWSYPLEALNPTLAVNAKPKKVHSHITFFKAGMCLDRILVCSVRSSNITTIIKSDEPISPSQIRRNKSFGRFLPRGNQEILRPYKEFYIPSETSSLHLFKALIIVGCLKGFEIVNPLTSKTQELLDPKDDSLNFVRKRENIRPIAIFKVQGGDFLLCYDELAFYVNKNGQRARPHWIIHWEGEPNSFSLCYPYILAFNPFFIEIRHVES</sequence>
<accession>A0A4P9ZLC4</accession>
<dbReference type="InterPro" id="IPR001180">
    <property type="entry name" value="CNH_dom"/>
</dbReference>
<dbReference type="SMART" id="SM00233">
    <property type="entry name" value="PH"/>
    <property type="match status" value="1"/>
</dbReference>
<dbReference type="AlphaFoldDB" id="A0A4P9ZLC4"/>
<dbReference type="InterPro" id="IPR041675">
    <property type="entry name" value="PH_5"/>
</dbReference>
<evidence type="ECO:0000259" key="3">
    <source>
        <dbReference type="PROSITE" id="PS50003"/>
    </source>
</evidence>
<dbReference type="SMART" id="SM00036">
    <property type="entry name" value="CNH"/>
    <property type="match status" value="1"/>
</dbReference>
<feature type="non-terminal residue" evidence="5">
    <location>
        <position position="1"/>
    </location>
</feature>
<dbReference type="Pfam" id="PF15405">
    <property type="entry name" value="PH_5"/>
    <property type="match status" value="1"/>
</dbReference>
<dbReference type="PANTHER" id="PTHR46572">
    <property type="entry name" value="RHO1 GDP-GTP EXCHANGE PROTEIN 1-RELATED"/>
    <property type="match status" value="1"/>
</dbReference>
<dbReference type="PANTHER" id="PTHR46572:SF2">
    <property type="entry name" value="RHO1 GDP-GTP EXCHANGE PROTEIN 1-RELATED"/>
    <property type="match status" value="1"/>
</dbReference>
<dbReference type="Pfam" id="PF00780">
    <property type="entry name" value="CNH"/>
    <property type="match status" value="1"/>
</dbReference>
<name>A0A4P9ZLC4_9FUNG</name>
<dbReference type="PROSITE" id="PS50003">
    <property type="entry name" value="PH_DOMAIN"/>
    <property type="match status" value="1"/>
</dbReference>
<dbReference type="GO" id="GO:0005085">
    <property type="term" value="F:guanyl-nucleotide exchange factor activity"/>
    <property type="evidence" value="ECO:0007669"/>
    <property type="project" value="UniProtKB-KW"/>
</dbReference>
<gene>
    <name evidence="5" type="ORF">BJ085DRAFT_1162</name>
</gene>
<keyword evidence="2" id="KW-0344">Guanine-nucleotide releasing factor</keyword>
<keyword evidence="6" id="KW-1185">Reference proteome</keyword>
<evidence type="ECO:0000256" key="1">
    <source>
        <dbReference type="ARBA" id="ARBA00022553"/>
    </source>
</evidence>
<evidence type="ECO:0000313" key="6">
    <source>
        <dbReference type="Proteomes" id="UP000268162"/>
    </source>
</evidence>